<evidence type="ECO:0000313" key="1">
    <source>
        <dbReference type="EMBL" id="MFC0208230.1"/>
    </source>
</evidence>
<dbReference type="RefSeq" id="WP_261521478.1">
    <property type="nucleotide sequence ID" value="NZ_JAODNW010000018.1"/>
</dbReference>
<dbReference type="EMBL" id="JBHLXD010000009">
    <property type="protein sequence ID" value="MFC0208230.1"/>
    <property type="molecule type" value="Genomic_DNA"/>
</dbReference>
<reference evidence="1 2" key="1">
    <citation type="submission" date="2024-09" db="EMBL/GenBank/DDBJ databases">
        <authorList>
            <person name="Sun Q."/>
            <person name="Mori K."/>
        </authorList>
    </citation>
    <scope>NUCLEOTIDE SEQUENCE [LARGE SCALE GENOMIC DNA]</scope>
    <source>
        <strain evidence="1 2">CCM 8543</strain>
    </source>
</reference>
<sequence>MRRTLGLMWRRHRLLTVAFLAAAGITLLLAVRTTAFYVYWANHRAVPVEPWMTVGYVARSWEVSPTALREALGLPLQVRDRRSIAQIARDKGVPVEVLVAEIETALAAAQRQEEER</sequence>
<dbReference type="Proteomes" id="UP001589755">
    <property type="component" value="Unassembled WGS sequence"/>
</dbReference>
<accession>A0ABV6D6H8</accession>
<proteinExistence type="predicted"/>
<keyword evidence="2" id="KW-1185">Reference proteome</keyword>
<name>A0ABV6D6H8_9HYPH</name>
<evidence type="ECO:0000313" key="2">
    <source>
        <dbReference type="Proteomes" id="UP001589755"/>
    </source>
</evidence>
<gene>
    <name evidence="1" type="ORF">ACFFJ2_07440</name>
</gene>
<comment type="caution">
    <text evidence="1">The sequence shown here is derived from an EMBL/GenBank/DDBJ whole genome shotgun (WGS) entry which is preliminary data.</text>
</comment>
<organism evidence="1 2">
    <name type="scientific">Chelativorans intermedius</name>
    <dbReference type="NCBI Taxonomy" id="515947"/>
    <lineage>
        <taxon>Bacteria</taxon>
        <taxon>Pseudomonadati</taxon>
        <taxon>Pseudomonadota</taxon>
        <taxon>Alphaproteobacteria</taxon>
        <taxon>Hyphomicrobiales</taxon>
        <taxon>Phyllobacteriaceae</taxon>
        <taxon>Chelativorans</taxon>
    </lineage>
</organism>
<protein>
    <submittedName>
        <fullName evidence="1">Uncharacterized protein</fullName>
    </submittedName>
</protein>